<keyword evidence="6" id="KW-0812">Transmembrane</keyword>
<feature type="transmembrane region" description="Helical" evidence="6">
    <location>
        <begin position="12"/>
        <end position="32"/>
    </location>
</feature>
<keyword evidence="3" id="KW-0274">FAD</keyword>
<keyword evidence="1" id="KW-0285">Flavoprotein</keyword>
<evidence type="ECO:0000313" key="8">
    <source>
        <dbReference type="Proteomes" id="UP000252085"/>
    </source>
</evidence>
<keyword evidence="4" id="KW-0521">NADP</keyword>
<dbReference type="InterPro" id="IPR036188">
    <property type="entry name" value="FAD/NAD-bd_sf"/>
</dbReference>
<reference evidence="7 8" key="1">
    <citation type="submission" date="2016-04" db="EMBL/GenBank/DDBJ databases">
        <authorList>
            <person name="Evans L.H."/>
            <person name="Alamgir A."/>
            <person name="Owens N."/>
            <person name="Weber N.D."/>
            <person name="Virtaneva K."/>
            <person name="Barbian K."/>
            <person name="Babar A."/>
            <person name="Rosenke K."/>
        </authorList>
    </citation>
    <scope>NUCLEOTIDE SEQUENCE [LARGE SCALE GENOMIC DNA]</scope>
    <source>
        <strain evidence="7">NIES-2108</strain>
    </source>
</reference>
<evidence type="ECO:0000256" key="4">
    <source>
        <dbReference type="ARBA" id="ARBA00022857"/>
    </source>
</evidence>
<dbReference type="InterPro" id="IPR052206">
    <property type="entry name" value="Retinol_saturase"/>
</dbReference>
<keyword evidence="6" id="KW-0472">Membrane</keyword>
<accession>A0A367RR34</accession>
<dbReference type="EMBL" id="LXQE01000125">
    <property type="protein sequence ID" value="RCJ38180.1"/>
    <property type="molecule type" value="Genomic_DNA"/>
</dbReference>
<keyword evidence="2" id="KW-0732">Signal</keyword>
<name>A0A367RR34_NOSPU</name>
<evidence type="ECO:0008006" key="9">
    <source>
        <dbReference type="Google" id="ProtNLM"/>
    </source>
</evidence>
<feature type="transmembrane region" description="Helical" evidence="6">
    <location>
        <begin position="493"/>
        <end position="518"/>
    </location>
</feature>
<dbReference type="AlphaFoldDB" id="A0A367RR34"/>
<comment type="caution">
    <text evidence="7">The sequence shown here is derived from an EMBL/GenBank/DDBJ whole genome shotgun (WGS) entry which is preliminary data.</text>
</comment>
<dbReference type="Proteomes" id="UP000252085">
    <property type="component" value="Unassembled WGS sequence"/>
</dbReference>
<organism evidence="7 8">
    <name type="scientific">Nostoc punctiforme NIES-2108</name>
    <dbReference type="NCBI Taxonomy" id="1356359"/>
    <lineage>
        <taxon>Bacteria</taxon>
        <taxon>Bacillati</taxon>
        <taxon>Cyanobacteriota</taxon>
        <taxon>Cyanophyceae</taxon>
        <taxon>Nostocales</taxon>
        <taxon>Nostocaceae</taxon>
        <taxon>Nostoc</taxon>
    </lineage>
</organism>
<evidence type="ECO:0000256" key="3">
    <source>
        <dbReference type="ARBA" id="ARBA00022827"/>
    </source>
</evidence>
<evidence type="ECO:0000256" key="1">
    <source>
        <dbReference type="ARBA" id="ARBA00022630"/>
    </source>
</evidence>
<evidence type="ECO:0000256" key="5">
    <source>
        <dbReference type="ARBA" id="ARBA00023027"/>
    </source>
</evidence>
<evidence type="ECO:0000256" key="2">
    <source>
        <dbReference type="ARBA" id="ARBA00022729"/>
    </source>
</evidence>
<dbReference type="SUPFAM" id="SSF51905">
    <property type="entry name" value="FAD/NAD(P)-binding domain"/>
    <property type="match status" value="1"/>
</dbReference>
<dbReference type="PANTHER" id="PTHR46091">
    <property type="entry name" value="BLR7054 PROTEIN"/>
    <property type="match status" value="1"/>
</dbReference>
<evidence type="ECO:0000256" key="6">
    <source>
        <dbReference type="SAM" id="Phobius"/>
    </source>
</evidence>
<sequence>MLTTTRQQRFDAIVIGSGIGGLTVAALLSKLYHKSVLVLEQHFTPGGFTHTFERKGKFLWDVGLHYVGNMGDGGTGKAVFDYLTNGNLNWHKMPDPFEKFVYPNFTFEVYSDPNRFQSDLIQRFPREQSAIRRYFKDVQKAAFWFGAHSMLELFPVLLHPLLRRFVRHFGAIARQTTQHYLNRHFQDAQLKALLASQWGNYGLPPSQSCFGIHGAIVTHYFKGGWYPVGGAKAIAQAIIPVIEQGGGVVITQRRVTEILLESGVAVGVKAQDTAHAKADLETYFAPIVVSDAGAFNTYVKLIPPNYPLAERQKIQAFPKGNSMVTVYLGLKESPQQLGFQGENHWIYTTYNHDAIVQDPPISADNLPKFCYLSFPSLKDPLAEGHTAEIIAYVDYDFFSQWREQSWRRRGADYTELKAQITQSLIQLVERHYPGFQDLIEYAELSTPLTVEHFDASDRGAIFGIPCIPERLDQSWIGARTPIKNLYLTGVDTLSLGIMGAMMGGVKTAGVLNGAFGFFKIMTTIMRR</sequence>
<dbReference type="PANTHER" id="PTHR46091:SF3">
    <property type="entry name" value="AMINE OXIDASE DOMAIN-CONTAINING PROTEIN"/>
    <property type="match status" value="1"/>
</dbReference>
<keyword evidence="5" id="KW-0520">NAD</keyword>
<evidence type="ECO:0000313" key="7">
    <source>
        <dbReference type="EMBL" id="RCJ38180.1"/>
    </source>
</evidence>
<proteinExistence type="predicted"/>
<gene>
    <name evidence="7" type="ORF">A6769_10580</name>
</gene>
<dbReference type="Pfam" id="PF13450">
    <property type="entry name" value="NAD_binding_8"/>
    <property type="match status" value="1"/>
</dbReference>
<dbReference type="Gene3D" id="3.50.50.60">
    <property type="entry name" value="FAD/NAD(P)-binding domain"/>
    <property type="match status" value="2"/>
</dbReference>
<keyword evidence="6" id="KW-1133">Transmembrane helix</keyword>
<protein>
    <recommendedName>
        <fullName evidence="9">Phytoene dehydrogenase</fullName>
    </recommendedName>
</protein>